<dbReference type="AlphaFoldDB" id="A0A1E3IAM5"/>
<dbReference type="Proteomes" id="UP000094819">
    <property type="component" value="Unassembled WGS sequence"/>
</dbReference>
<evidence type="ECO:0000313" key="2">
    <source>
        <dbReference type="Proteomes" id="UP000094819"/>
    </source>
</evidence>
<proteinExistence type="predicted"/>
<evidence type="ECO:0000313" key="1">
    <source>
        <dbReference type="EMBL" id="ODN85465.1"/>
    </source>
</evidence>
<dbReference type="RefSeq" id="XP_019028486.1">
    <property type="nucleotide sequence ID" value="XM_019179540.1"/>
</dbReference>
<name>A0A1E3IAM5_9TREE</name>
<reference evidence="1 2" key="1">
    <citation type="submission" date="2016-06" db="EMBL/GenBank/DDBJ databases">
        <title>Evolution of pathogenesis and genome organization in the Tremellales.</title>
        <authorList>
            <person name="Cuomo C."/>
            <person name="Litvintseva A."/>
            <person name="Heitman J."/>
            <person name="Chen Y."/>
            <person name="Sun S."/>
            <person name="Springer D."/>
            <person name="Dromer F."/>
            <person name="Young S."/>
            <person name="Zeng Q."/>
            <person name="Chapman S."/>
            <person name="Gujja S."/>
            <person name="Saif S."/>
            <person name="Birren B."/>
        </authorList>
    </citation>
    <scope>NUCLEOTIDE SEQUENCE [LARGE SCALE GENOMIC DNA]</scope>
    <source>
        <strain evidence="1 2">CBS 7118</strain>
    </source>
</reference>
<gene>
    <name evidence="1" type="ORF">L198_07546</name>
</gene>
<accession>A0A1E3IAM5</accession>
<comment type="caution">
    <text evidence="1">The sequence shown here is derived from an EMBL/GenBank/DDBJ whole genome shotgun (WGS) entry which is preliminary data.</text>
</comment>
<organism evidence="1 2">
    <name type="scientific">Cryptococcus wingfieldii CBS 7118</name>
    <dbReference type="NCBI Taxonomy" id="1295528"/>
    <lineage>
        <taxon>Eukaryota</taxon>
        <taxon>Fungi</taxon>
        <taxon>Dikarya</taxon>
        <taxon>Basidiomycota</taxon>
        <taxon>Agaricomycotina</taxon>
        <taxon>Tremellomycetes</taxon>
        <taxon>Tremellales</taxon>
        <taxon>Cryptococcaceae</taxon>
        <taxon>Cryptococcus</taxon>
    </lineage>
</organism>
<keyword evidence="2" id="KW-1185">Reference proteome</keyword>
<protein>
    <submittedName>
        <fullName evidence="1">Uncharacterized protein</fullName>
    </submittedName>
</protein>
<dbReference type="EMBL" id="AWGH01000036">
    <property type="protein sequence ID" value="ODN85465.1"/>
    <property type="molecule type" value="Genomic_DNA"/>
</dbReference>
<sequence>MSARATPAERAAQIMIKRVARVCHLYLAAALRMCHRATHLPRNYVTEVSNFCRSIAELDPCATNLMLPVSTQSPYIPYIYGLGQMQAIYDLASVIARSLLAFEADHGRLSTLIENLPRVTLLCQSIRTVLIDLVLDVPLHFRIKTPEWVTKAEECVARVERVVELSATCNDLDDITLQLFNPKGIWGIVEAMQDNVLGEKILETVDDIAFLLDRTLKHIIDCRGRGIDKTSAETLQEILELLATISICLQVLVEYSDDESQLADSFGYAGEVEEHVSRLNVLAMTMIDV</sequence>
<dbReference type="GeneID" id="30196757"/>